<dbReference type="InterPro" id="IPR016181">
    <property type="entry name" value="Acyl_CoA_acyltransferase"/>
</dbReference>
<evidence type="ECO:0000313" key="3">
    <source>
        <dbReference type="Proteomes" id="UP001596024"/>
    </source>
</evidence>
<dbReference type="Proteomes" id="UP001596024">
    <property type="component" value="Unassembled WGS sequence"/>
</dbReference>
<dbReference type="Pfam" id="PF13480">
    <property type="entry name" value="Acetyltransf_6"/>
    <property type="match status" value="1"/>
</dbReference>
<dbReference type="Gene3D" id="3.40.630.30">
    <property type="match status" value="1"/>
</dbReference>
<dbReference type="EMBL" id="JBHSGQ010000002">
    <property type="protein sequence ID" value="MFC4724551.1"/>
    <property type="molecule type" value="Genomic_DNA"/>
</dbReference>
<proteinExistence type="predicted"/>
<evidence type="ECO:0000259" key="1">
    <source>
        <dbReference type="Pfam" id="PF13480"/>
    </source>
</evidence>
<dbReference type="RefSeq" id="WP_371393694.1">
    <property type="nucleotide sequence ID" value="NZ_CP163421.1"/>
</dbReference>
<name>A0ABV9N9K2_9PROT</name>
<dbReference type="InterPro" id="IPR038740">
    <property type="entry name" value="BioF2-like_GNAT_dom"/>
</dbReference>
<comment type="caution">
    <text evidence="2">The sequence shown here is derived from an EMBL/GenBank/DDBJ whole genome shotgun (WGS) entry which is preliminary data.</text>
</comment>
<organism evidence="2 3">
    <name type="scientific">Glycocaulis abyssi</name>
    <dbReference type="NCBI Taxonomy" id="1433403"/>
    <lineage>
        <taxon>Bacteria</taxon>
        <taxon>Pseudomonadati</taxon>
        <taxon>Pseudomonadota</taxon>
        <taxon>Alphaproteobacteria</taxon>
        <taxon>Maricaulales</taxon>
        <taxon>Maricaulaceae</taxon>
        <taxon>Glycocaulis</taxon>
    </lineage>
</organism>
<gene>
    <name evidence="2" type="ORF">ACFPB0_04540</name>
</gene>
<keyword evidence="3" id="KW-1185">Reference proteome</keyword>
<accession>A0ABV9N9K2</accession>
<reference evidence="3" key="1">
    <citation type="journal article" date="2019" name="Int. J. Syst. Evol. Microbiol.">
        <title>The Global Catalogue of Microorganisms (GCM) 10K type strain sequencing project: providing services to taxonomists for standard genome sequencing and annotation.</title>
        <authorList>
            <consortium name="The Broad Institute Genomics Platform"/>
            <consortium name="The Broad Institute Genome Sequencing Center for Infectious Disease"/>
            <person name="Wu L."/>
            <person name="Ma J."/>
        </authorList>
    </citation>
    <scope>NUCLEOTIDE SEQUENCE [LARGE SCALE GENOMIC DNA]</scope>
    <source>
        <strain evidence="3">CCUG 62981</strain>
    </source>
</reference>
<evidence type="ECO:0000313" key="2">
    <source>
        <dbReference type="EMBL" id="MFC4724551.1"/>
    </source>
</evidence>
<dbReference type="SUPFAM" id="SSF55729">
    <property type="entry name" value="Acyl-CoA N-acyltransferases (Nat)"/>
    <property type="match status" value="1"/>
</dbReference>
<sequence length="381" mass="42263">MLRCETIKTVALTAQDQHAWTAMALATGLASPLLHPEFAQAVSATRNDVEIALFRDAKGLAAVFAYHRRPGGFARPIGSAFSDIHAILRRPDVEARDEELLALAGLSRARFAALFTPDKPPAAGLEPVGPSRAAVRRSTANALIAELQAEHPKRFKDFRRRLRKLETEHGEVQLAVSSDPATLDELIGWKRLQYRQTGRHDVLAPRWTTRLMHALFSRREGAVRGRLYTLRAGGRLIAAEYGPEGHGTFHPWLAAYDPEMSAYSPGHLLVYLLLSRMEEFGLTRYEMGTGHEDYKKYFTNHRSALYSGLARAPHFEERMREAATKLAMATLTLCGNRVRDLGRRMHSRIDHIAAAETSAAGRWAGLTRAAGAILSGQQRSA</sequence>
<protein>
    <submittedName>
        <fullName evidence="2">GNAT family N-acetyltransferase</fullName>
    </submittedName>
</protein>
<feature type="domain" description="BioF2-like acetyltransferase" evidence="1">
    <location>
        <begin position="153"/>
        <end position="296"/>
    </location>
</feature>